<keyword evidence="1" id="KW-0472">Membrane</keyword>
<dbReference type="PANTHER" id="PTHR13132">
    <property type="entry name" value="ALPHA- 1,6 -FUCOSYLTRANSFERASE"/>
    <property type="match status" value="1"/>
</dbReference>
<name>A0AAN6UPF3_9PEZI</name>
<gene>
    <name evidence="2" type="ORF">BT67DRAFT_182134</name>
</gene>
<dbReference type="Proteomes" id="UP001304895">
    <property type="component" value="Unassembled WGS sequence"/>
</dbReference>
<accession>A0AAN6UPF3</accession>
<keyword evidence="3" id="KW-1185">Reference proteome</keyword>
<sequence>MPPTLDLSRTSHGKVIISPARINLRRAASYNNDRGPLSSTSSRFNFNHLVFSPPPSPGLPSLSPPVKKPTRKLLRPIRPIRLLRYAIRLLSILVVFYISLVVLTWLFGEPAPTPAPASVPRETRKHAAPAENAEMVSQREAPGFPTPIVVTDHRGRAKWTVSIPPGSEFPLTVSQYTDMCIKCRQVAARAQELRSQGHGLQQVSLAFGSDSPEHDFIDVREAEKAGYLPERSPVRDAAGTEKPVCGKSLTFVLESRDAGLGKALMMLWVAYGLAQKEGRAFFIDDTRWGYGEYSAIFQPPPVPDCSAPPAHEILPCPRQARHLVASAATMDELFGSLAETADPPSESHDRAVRKTQFKLARKGYEALSRLNSEDGDYVDARARELMAKRTVPTSNGPRNGLAVGVHVRRGDLRPLEFQYRHSYMPLNLYSDAARGVIESRFNHSGPSGGEDAAAKAHSLVVLASDDPMVYESAELAGASRAQERIKLASKQHVLRANPDKSVMHRFVDESFGWEGGFFAAMFWNLGVSKAHADAVGDGGPSAETRRLRSLVGRAYMMDLTVLARASDVVVCGVSAAGCRLLAVMMGWESAVEEGNWVNVDGGYGWMGLEW</sequence>
<evidence type="ECO:0000313" key="3">
    <source>
        <dbReference type="Proteomes" id="UP001304895"/>
    </source>
</evidence>
<reference evidence="2" key="2">
    <citation type="submission" date="2023-05" db="EMBL/GenBank/DDBJ databases">
        <authorList>
            <consortium name="Lawrence Berkeley National Laboratory"/>
            <person name="Steindorff A."/>
            <person name="Hensen N."/>
            <person name="Bonometti L."/>
            <person name="Westerberg I."/>
            <person name="Brannstrom I.O."/>
            <person name="Guillou S."/>
            <person name="Cros-Aarteil S."/>
            <person name="Calhoun S."/>
            <person name="Haridas S."/>
            <person name="Kuo A."/>
            <person name="Mondo S."/>
            <person name="Pangilinan J."/>
            <person name="Riley R."/>
            <person name="Labutti K."/>
            <person name="Andreopoulos B."/>
            <person name="Lipzen A."/>
            <person name="Chen C."/>
            <person name="Yanf M."/>
            <person name="Daum C."/>
            <person name="Ng V."/>
            <person name="Clum A."/>
            <person name="Ohm R."/>
            <person name="Martin F."/>
            <person name="Silar P."/>
            <person name="Natvig D."/>
            <person name="Lalanne C."/>
            <person name="Gautier V."/>
            <person name="Ament-Velasquez S.L."/>
            <person name="Kruys A."/>
            <person name="Hutchinson M.I."/>
            <person name="Powell A.J."/>
            <person name="Barry K."/>
            <person name="Miller A.N."/>
            <person name="Grigoriev I.V."/>
            <person name="Debuchy R."/>
            <person name="Gladieux P."/>
            <person name="Thoren M.H."/>
            <person name="Johannesson H."/>
        </authorList>
    </citation>
    <scope>NUCLEOTIDE SEQUENCE</scope>
    <source>
        <strain evidence="2">CBS 123565</strain>
    </source>
</reference>
<proteinExistence type="predicted"/>
<dbReference type="EMBL" id="MU853403">
    <property type="protein sequence ID" value="KAK4136519.1"/>
    <property type="molecule type" value="Genomic_DNA"/>
</dbReference>
<dbReference type="AlphaFoldDB" id="A0AAN6UPF3"/>
<protein>
    <submittedName>
        <fullName evidence="2">Uncharacterized protein</fullName>
    </submittedName>
</protein>
<feature type="transmembrane region" description="Helical" evidence="1">
    <location>
        <begin position="85"/>
        <end position="108"/>
    </location>
</feature>
<dbReference type="PANTHER" id="PTHR13132:SF29">
    <property type="entry name" value="ALPHA-(1,6)-FUCOSYLTRANSFERASE"/>
    <property type="match status" value="1"/>
</dbReference>
<evidence type="ECO:0000256" key="1">
    <source>
        <dbReference type="SAM" id="Phobius"/>
    </source>
</evidence>
<keyword evidence="1" id="KW-0812">Transmembrane</keyword>
<dbReference type="GO" id="GO:0046921">
    <property type="term" value="F:alpha-(1-&gt;6)-fucosyltransferase activity"/>
    <property type="evidence" value="ECO:0007669"/>
    <property type="project" value="TreeGrafter"/>
</dbReference>
<comment type="caution">
    <text evidence="2">The sequence shown here is derived from an EMBL/GenBank/DDBJ whole genome shotgun (WGS) entry which is preliminary data.</text>
</comment>
<organism evidence="2 3">
    <name type="scientific">Trichocladium antarcticum</name>
    <dbReference type="NCBI Taxonomy" id="1450529"/>
    <lineage>
        <taxon>Eukaryota</taxon>
        <taxon>Fungi</taxon>
        <taxon>Dikarya</taxon>
        <taxon>Ascomycota</taxon>
        <taxon>Pezizomycotina</taxon>
        <taxon>Sordariomycetes</taxon>
        <taxon>Sordariomycetidae</taxon>
        <taxon>Sordariales</taxon>
        <taxon>Chaetomiaceae</taxon>
        <taxon>Trichocladium</taxon>
    </lineage>
</organism>
<evidence type="ECO:0000313" key="2">
    <source>
        <dbReference type="EMBL" id="KAK4136519.1"/>
    </source>
</evidence>
<reference evidence="2" key="1">
    <citation type="journal article" date="2023" name="Mol. Phylogenet. Evol.">
        <title>Genome-scale phylogeny and comparative genomics of the fungal order Sordariales.</title>
        <authorList>
            <person name="Hensen N."/>
            <person name="Bonometti L."/>
            <person name="Westerberg I."/>
            <person name="Brannstrom I.O."/>
            <person name="Guillou S."/>
            <person name="Cros-Aarteil S."/>
            <person name="Calhoun S."/>
            <person name="Haridas S."/>
            <person name="Kuo A."/>
            <person name="Mondo S."/>
            <person name="Pangilinan J."/>
            <person name="Riley R."/>
            <person name="LaButti K."/>
            <person name="Andreopoulos B."/>
            <person name="Lipzen A."/>
            <person name="Chen C."/>
            <person name="Yan M."/>
            <person name="Daum C."/>
            <person name="Ng V."/>
            <person name="Clum A."/>
            <person name="Steindorff A."/>
            <person name="Ohm R.A."/>
            <person name="Martin F."/>
            <person name="Silar P."/>
            <person name="Natvig D.O."/>
            <person name="Lalanne C."/>
            <person name="Gautier V."/>
            <person name="Ament-Velasquez S.L."/>
            <person name="Kruys A."/>
            <person name="Hutchinson M.I."/>
            <person name="Powell A.J."/>
            <person name="Barry K."/>
            <person name="Miller A.N."/>
            <person name="Grigoriev I.V."/>
            <person name="Debuchy R."/>
            <person name="Gladieux P."/>
            <person name="Hiltunen Thoren M."/>
            <person name="Johannesson H."/>
        </authorList>
    </citation>
    <scope>NUCLEOTIDE SEQUENCE</scope>
    <source>
        <strain evidence="2">CBS 123565</strain>
    </source>
</reference>
<dbReference type="GO" id="GO:0006487">
    <property type="term" value="P:protein N-linked glycosylation"/>
    <property type="evidence" value="ECO:0007669"/>
    <property type="project" value="TreeGrafter"/>
</dbReference>
<keyword evidence="1" id="KW-1133">Transmembrane helix</keyword>